<evidence type="ECO:0000313" key="2">
    <source>
        <dbReference type="Proteomes" id="UP000037943"/>
    </source>
</evidence>
<name>A0ABR5KT82_PSEAV</name>
<protein>
    <submittedName>
        <fullName evidence="1">Uncharacterized protein</fullName>
    </submittedName>
</protein>
<gene>
    <name evidence="1" type="ORF">AC499_0918</name>
</gene>
<comment type="caution">
    <text evidence="1">The sequence shown here is derived from an EMBL/GenBank/DDBJ whole genome shotgun (WGS) entry which is preliminary data.</text>
</comment>
<reference evidence="1 2" key="1">
    <citation type="submission" date="2015-10" db="EMBL/GenBank/DDBJ databases">
        <title>Comparative genomics and high-throughput reverse genetic screens identify a new phytobacterial MAMP and an Arabidopsis receptor required for immune elicitation.</title>
        <authorList>
            <person name="Mott G.A."/>
            <person name="Thakur S."/>
            <person name="Wang P.W."/>
            <person name="Desveaux D."/>
            <person name="Guttman D.S."/>
        </authorList>
    </citation>
    <scope>NUCLEOTIDE SEQUENCE [LARGE SCALE GENOMIC DNA]</scope>
    <source>
        <strain evidence="1 2">107</strain>
    </source>
</reference>
<dbReference type="EMBL" id="LGLK01000057">
    <property type="protein sequence ID" value="KPC17716.1"/>
    <property type="molecule type" value="Genomic_DNA"/>
</dbReference>
<dbReference type="Proteomes" id="UP000037943">
    <property type="component" value="Unassembled WGS sequence"/>
</dbReference>
<accession>A0ABR5KT82</accession>
<evidence type="ECO:0000313" key="1">
    <source>
        <dbReference type="EMBL" id="KPC17716.1"/>
    </source>
</evidence>
<organism evidence="1 2">
    <name type="scientific">Pseudomonas amygdali pv. lachrymans</name>
    <name type="common">Pseudomonas syringae pv. lachrymans</name>
    <dbReference type="NCBI Taxonomy" id="53707"/>
    <lineage>
        <taxon>Bacteria</taxon>
        <taxon>Pseudomonadati</taxon>
        <taxon>Pseudomonadota</taxon>
        <taxon>Gammaproteobacteria</taxon>
        <taxon>Pseudomonadales</taxon>
        <taxon>Pseudomonadaceae</taxon>
        <taxon>Pseudomonas</taxon>
        <taxon>Pseudomonas amygdali</taxon>
    </lineage>
</organism>
<sequence length="51" mass="5560">MTGNLPDDLATSLGSIRKGKGITEVTLRKLEEIPSLLTWVEQECRSATMGL</sequence>
<proteinExistence type="predicted"/>
<keyword evidence="2" id="KW-1185">Reference proteome</keyword>